<dbReference type="InterPro" id="IPR021109">
    <property type="entry name" value="Peptidase_aspartic_dom_sf"/>
</dbReference>
<proteinExistence type="predicted"/>
<dbReference type="SUPFAM" id="SSF50630">
    <property type="entry name" value="Acid proteases"/>
    <property type="match status" value="1"/>
</dbReference>
<dbReference type="Gene3D" id="2.40.70.10">
    <property type="entry name" value="Acid Proteases"/>
    <property type="match status" value="1"/>
</dbReference>
<name>A0ABU1W7U9_9GAMM</name>
<comment type="caution">
    <text evidence="2">The sequence shown here is derived from an EMBL/GenBank/DDBJ whole genome shotgun (WGS) entry which is preliminary data.</text>
</comment>
<evidence type="ECO:0000313" key="3">
    <source>
        <dbReference type="Proteomes" id="UP001251524"/>
    </source>
</evidence>
<dbReference type="PANTHER" id="PTHR38037:SF2">
    <property type="entry name" value="ATP-DEPENDENT ZINC PROTEASE DOMAIN-CONTAINING PROTEIN-RELATED"/>
    <property type="match status" value="1"/>
</dbReference>
<dbReference type="PANTHER" id="PTHR38037">
    <property type="entry name" value="ZN_PROTEASE DOMAIN-CONTAINING PROTEIN"/>
    <property type="match status" value="1"/>
</dbReference>
<accession>A0ABU1W7U9</accession>
<protein>
    <recommendedName>
        <fullName evidence="1">Retropepsin-like aspartic endopeptidase domain-containing protein</fullName>
    </recommendedName>
</protein>
<dbReference type="InterPro" id="IPR008503">
    <property type="entry name" value="Asp_endopeptidase"/>
</dbReference>
<reference evidence="2 3" key="1">
    <citation type="submission" date="2023-07" db="EMBL/GenBank/DDBJ databases">
        <title>Sorghum-associated microbial communities from plants grown in Nebraska, USA.</title>
        <authorList>
            <person name="Schachtman D."/>
        </authorList>
    </citation>
    <scope>NUCLEOTIDE SEQUENCE [LARGE SCALE GENOMIC DNA]</scope>
    <source>
        <strain evidence="2 3">BE198</strain>
    </source>
</reference>
<keyword evidence="3" id="KW-1185">Reference proteome</keyword>
<dbReference type="RefSeq" id="WP_310058723.1">
    <property type="nucleotide sequence ID" value="NZ_JAVDVY010000001.1"/>
</dbReference>
<dbReference type="EMBL" id="JAVDVY010000001">
    <property type="protein sequence ID" value="MDR7133671.1"/>
    <property type="molecule type" value="Genomic_DNA"/>
</dbReference>
<evidence type="ECO:0000259" key="1">
    <source>
        <dbReference type="Pfam" id="PF05618"/>
    </source>
</evidence>
<dbReference type="Proteomes" id="UP001251524">
    <property type="component" value="Unassembled WGS sequence"/>
</dbReference>
<gene>
    <name evidence="2" type="ORF">J2X06_000855</name>
</gene>
<sequence length="155" mass="17014">MATKIVLGWREWVALPELGVGRLRAKVDSGARSSALHVDAQWYFREHGAPWVGFRFSPGHGAGTVEAAAPIFDEREVTDSGGHCTRRVFLHTTLSLAGVEREIEINLSDRRGMLFPLLLGRTALARVYTVDPARSFLHGRQPLGAVGVSNLNSLR</sequence>
<evidence type="ECO:0000313" key="2">
    <source>
        <dbReference type="EMBL" id="MDR7133671.1"/>
    </source>
</evidence>
<feature type="domain" description="Retropepsin-like aspartic endopeptidase" evidence="1">
    <location>
        <begin position="6"/>
        <end position="140"/>
    </location>
</feature>
<dbReference type="Pfam" id="PF05618">
    <property type="entry name" value="Zn_protease"/>
    <property type="match status" value="1"/>
</dbReference>
<organism evidence="2 3">
    <name type="scientific">Lysobacter niastensis</name>
    <dbReference type="NCBI Taxonomy" id="380629"/>
    <lineage>
        <taxon>Bacteria</taxon>
        <taxon>Pseudomonadati</taxon>
        <taxon>Pseudomonadota</taxon>
        <taxon>Gammaproteobacteria</taxon>
        <taxon>Lysobacterales</taxon>
        <taxon>Lysobacteraceae</taxon>
        <taxon>Lysobacter</taxon>
    </lineage>
</organism>